<reference evidence="7 8" key="1">
    <citation type="submission" date="2015-06" db="EMBL/GenBank/DDBJ databases">
        <title>Genome sequence of Mycobacterium conceptionense strain MLE.</title>
        <authorList>
            <person name="Greninger A.L."/>
            <person name="Cunningham G."/>
            <person name="Chiu C.Y."/>
            <person name="Miller S."/>
        </authorList>
    </citation>
    <scope>NUCLEOTIDE SEQUENCE [LARGE SCALE GENOMIC DNA]</scope>
    <source>
        <strain evidence="7 8">MLE</strain>
    </source>
</reference>
<dbReference type="GO" id="GO:0003677">
    <property type="term" value="F:DNA binding"/>
    <property type="evidence" value="ECO:0007669"/>
    <property type="project" value="UniProtKB-UniRule"/>
</dbReference>
<organism evidence="7 8">
    <name type="scientific">Mycolicibacterium conceptionense</name>
    <dbReference type="NCBI Taxonomy" id="451644"/>
    <lineage>
        <taxon>Bacteria</taxon>
        <taxon>Bacillati</taxon>
        <taxon>Actinomycetota</taxon>
        <taxon>Actinomycetes</taxon>
        <taxon>Mycobacteriales</taxon>
        <taxon>Mycobacteriaceae</taxon>
        <taxon>Mycolicibacterium</taxon>
    </lineage>
</organism>
<accession>A0A0J8U1E6</accession>
<keyword evidence="3" id="KW-0233">DNA recombination</keyword>
<dbReference type="InterPro" id="IPR050090">
    <property type="entry name" value="Tyrosine_recombinase_XerCD"/>
</dbReference>
<evidence type="ECO:0008006" key="9">
    <source>
        <dbReference type="Google" id="ProtNLM"/>
    </source>
</evidence>
<dbReference type="Gene3D" id="1.10.150.130">
    <property type="match status" value="1"/>
</dbReference>
<dbReference type="InterPro" id="IPR044068">
    <property type="entry name" value="CB"/>
</dbReference>
<dbReference type="OrthoDB" id="9803188at2"/>
<sequence length="649" mass="71801">MTDQHELHLERGTEVAWKLSGPGAGKYALVNEYLGYLADRNYSPRTLRAYGYDLLAFCRWLGSVDLDLQSVTTETVLDFMRYCRQTPIAGRPANVVSMTGKRLDQYSATTINHRLAALTGLFTFRTLREPDLGNPIPSGREARRVSAEERNGLLGHLVRPKRRSALRLREPRRLPRSLDRRETADLLSSLRTWRDRSLAGLMLLSGSRSGELLTLDVTDVDMGARWVRVMGKGAKERRVPLDIEVAGLIQTYLLTERPESTSTRLFLVAKGPHRGQPLTAAGLRTIFRYHRRKSGVLAGHPHALRHTFGTAMAEAGVDLAVMQALLGHAHVDTTARYIHLAPTHVKAEFDADRKLTAALAESPYRLAADALLVQRACGLRIGELLDLELDCVHEIPGQGSWLKVPLGKLNSERMVPLDEEVLTLVDRITAIRSPGRPMVHPRTGAPADFLFTHHGKRLSQNAVREELNRSAQTAGLGHITPHQLRHTYATALINAGVSLQALMALLGHVSTQMSLRYAHLFDHTVRTEYERALDLAKSHIGPLPTTGPQLPITDVTGAQWKDTPAIKSRLAGGYCLRAPAQGSCPYANICEHCPSFHTDSTHLGVLAAQRIDAQDLAADAEQRGWIDEADRHRKLVARLDALIAQTETA</sequence>
<evidence type="ECO:0000259" key="6">
    <source>
        <dbReference type="PROSITE" id="PS51900"/>
    </source>
</evidence>
<dbReference type="AlphaFoldDB" id="A0A0J8U1E6"/>
<dbReference type="EMBL" id="LFOD01000051">
    <property type="protein sequence ID" value="KMV14300.1"/>
    <property type="molecule type" value="Genomic_DNA"/>
</dbReference>
<dbReference type="Proteomes" id="UP000037594">
    <property type="component" value="Unassembled WGS sequence"/>
</dbReference>
<name>A0A0J8U1E6_9MYCO</name>
<dbReference type="GO" id="GO:0015074">
    <property type="term" value="P:DNA integration"/>
    <property type="evidence" value="ECO:0007669"/>
    <property type="project" value="UniProtKB-KW"/>
</dbReference>
<dbReference type="Pfam" id="PF00589">
    <property type="entry name" value="Phage_integrase"/>
    <property type="match status" value="2"/>
</dbReference>
<evidence type="ECO:0000313" key="8">
    <source>
        <dbReference type="Proteomes" id="UP000037594"/>
    </source>
</evidence>
<dbReference type="PATRIC" id="fig|451644.5.peg.6360"/>
<dbReference type="Pfam" id="PF02899">
    <property type="entry name" value="Phage_int_SAM_1"/>
    <property type="match status" value="1"/>
</dbReference>
<gene>
    <name evidence="7" type="ORF">ACT17_31010</name>
</gene>
<dbReference type="GO" id="GO:0006310">
    <property type="term" value="P:DNA recombination"/>
    <property type="evidence" value="ECO:0007669"/>
    <property type="project" value="UniProtKB-KW"/>
</dbReference>
<dbReference type="Gene3D" id="1.10.443.10">
    <property type="entry name" value="Intergrase catalytic core"/>
    <property type="match status" value="2"/>
</dbReference>
<keyword evidence="1" id="KW-0229">DNA integration</keyword>
<evidence type="ECO:0000313" key="7">
    <source>
        <dbReference type="EMBL" id="KMV14300.1"/>
    </source>
</evidence>
<dbReference type="RefSeq" id="WP_048896468.1">
    <property type="nucleotide sequence ID" value="NZ_LFOD01000051.1"/>
</dbReference>
<evidence type="ECO:0000256" key="4">
    <source>
        <dbReference type="PROSITE-ProRule" id="PRU01248"/>
    </source>
</evidence>
<dbReference type="InterPro" id="IPR010998">
    <property type="entry name" value="Integrase_recombinase_N"/>
</dbReference>
<feature type="domain" description="Tyr recombinase" evidence="5">
    <location>
        <begin position="173"/>
        <end position="350"/>
    </location>
</feature>
<keyword evidence="2 4" id="KW-0238">DNA-binding</keyword>
<protein>
    <recommendedName>
        <fullName evidence="9">Integrase</fullName>
    </recommendedName>
</protein>
<dbReference type="SUPFAM" id="SSF56349">
    <property type="entry name" value="DNA breaking-rejoining enzymes"/>
    <property type="match status" value="2"/>
</dbReference>
<dbReference type="PANTHER" id="PTHR30349">
    <property type="entry name" value="PHAGE INTEGRASE-RELATED"/>
    <property type="match status" value="1"/>
</dbReference>
<dbReference type="InterPro" id="IPR013762">
    <property type="entry name" value="Integrase-like_cat_sf"/>
</dbReference>
<dbReference type="InterPro" id="IPR004107">
    <property type="entry name" value="Integrase_SAM-like_N"/>
</dbReference>
<feature type="domain" description="Core-binding (CB)" evidence="6">
    <location>
        <begin position="24"/>
        <end position="126"/>
    </location>
</feature>
<comment type="caution">
    <text evidence="7">The sequence shown here is derived from an EMBL/GenBank/DDBJ whole genome shotgun (WGS) entry which is preliminary data.</text>
</comment>
<dbReference type="PANTHER" id="PTHR30349:SF81">
    <property type="entry name" value="TYROSINE RECOMBINASE XERC"/>
    <property type="match status" value="1"/>
</dbReference>
<evidence type="ECO:0000256" key="2">
    <source>
        <dbReference type="ARBA" id="ARBA00023125"/>
    </source>
</evidence>
<feature type="domain" description="Tyr recombinase" evidence="5">
    <location>
        <begin position="341"/>
        <end position="530"/>
    </location>
</feature>
<dbReference type="PROSITE" id="PS51900">
    <property type="entry name" value="CB"/>
    <property type="match status" value="1"/>
</dbReference>
<proteinExistence type="predicted"/>
<dbReference type="InterPro" id="IPR011010">
    <property type="entry name" value="DNA_brk_join_enz"/>
</dbReference>
<dbReference type="PROSITE" id="PS51898">
    <property type="entry name" value="TYR_RECOMBINASE"/>
    <property type="match status" value="2"/>
</dbReference>
<evidence type="ECO:0000256" key="3">
    <source>
        <dbReference type="ARBA" id="ARBA00023172"/>
    </source>
</evidence>
<dbReference type="InterPro" id="IPR002104">
    <property type="entry name" value="Integrase_catalytic"/>
</dbReference>
<evidence type="ECO:0000256" key="1">
    <source>
        <dbReference type="ARBA" id="ARBA00022908"/>
    </source>
</evidence>
<evidence type="ECO:0000259" key="5">
    <source>
        <dbReference type="PROSITE" id="PS51898"/>
    </source>
</evidence>